<evidence type="ECO:0000256" key="1">
    <source>
        <dbReference type="ARBA" id="ARBA00006445"/>
    </source>
</evidence>
<evidence type="ECO:0000256" key="8">
    <source>
        <dbReference type="SAM" id="MobiDB-lite"/>
    </source>
</evidence>
<evidence type="ECO:0000313" key="10">
    <source>
        <dbReference type="EMBL" id="CAI5760766.1"/>
    </source>
</evidence>
<dbReference type="InterPro" id="IPR019775">
    <property type="entry name" value="WD40_repeat_CS"/>
</dbReference>
<feature type="repeat" description="WD" evidence="7">
    <location>
        <begin position="286"/>
        <end position="320"/>
    </location>
</feature>
<dbReference type="PROSITE" id="PS50294">
    <property type="entry name" value="WD_REPEATS_REGION"/>
    <property type="match status" value="1"/>
</dbReference>
<organism evidence="10 11">
    <name type="scientific">Candida verbasci</name>
    <dbReference type="NCBI Taxonomy" id="1227364"/>
    <lineage>
        <taxon>Eukaryota</taxon>
        <taxon>Fungi</taxon>
        <taxon>Dikarya</taxon>
        <taxon>Ascomycota</taxon>
        <taxon>Saccharomycotina</taxon>
        <taxon>Pichiomycetes</taxon>
        <taxon>Debaryomycetaceae</taxon>
        <taxon>Candida/Lodderomyces clade</taxon>
        <taxon>Candida</taxon>
    </lineage>
</organism>
<dbReference type="InterPro" id="IPR015943">
    <property type="entry name" value="WD40/YVTN_repeat-like_dom_sf"/>
</dbReference>
<feature type="repeat" description="WD" evidence="7">
    <location>
        <begin position="363"/>
        <end position="397"/>
    </location>
</feature>
<feature type="region of interest" description="Disordered" evidence="8">
    <location>
        <begin position="38"/>
        <end position="140"/>
    </location>
</feature>
<dbReference type="GO" id="GO:0051301">
    <property type="term" value="P:cell division"/>
    <property type="evidence" value="ECO:0007669"/>
    <property type="project" value="UniProtKB-KW"/>
</dbReference>
<evidence type="ECO:0000256" key="6">
    <source>
        <dbReference type="ARBA" id="ARBA00023306"/>
    </source>
</evidence>
<dbReference type="Gene3D" id="2.130.10.10">
    <property type="entry name" value="YVTN repeat-like/Quinoprotein amine dehydrogenase"/>
    <property type="match status" value="1"/>
</dbReference>
<dbReference type="InterPro" id="IPR056150">
    <property type="entry name" value="WD40_CDC20-Fz"/>
</dbReference>
<keyword evidence="3" id="KW-0132">Cell division</keyword>
<dbReference type="SUPFAM" id="SSF50978">
    <property type="entry name" value="WD40 repeat-like"/>
    <property type="match status" value="1"/>
</dbReference>
<evidence type="ECO:0000313" key="11">
    <source>
        <dbReference type="Proteomes" id="UP001152885"/>
    </source>
</evidence>
<accession>A0A9W4U0T8</accession>
<dbReference type="InterPro" id="IPR033010">
    <property type="entry name" value="Cdc20/Fizzy"/>
</dbReference>
<keyword evidence="4" id="KW-0677">Repeat</keyword>
<dbReference type="Proteomes" id="UP001152885">
    <property type="component" value="Unassembled WGS sequence"/>
</dbReference>
<name>A0A9W4U0T8_9ASCO</name>
<feature type="compositionally biased region" description="Low complexity" evidence="8">
    <location>
        <begin position="87"/>
        <end position="101"/>
    </location>
</feature>
<reference evidence="10" key="1">
    <citation type="submission" date="2022-12" db="EMBL/GenBank/DDBJ databases">
        <authorList>
            <person name="Brejova B."/>
        </authorList>
    </citation>
    <scope>NUCLEOTIDE SEQUENCE</scope>
</reference>
<feature type="compositionally biased region" description="Low complexity" evidence="8">
    <location>
        <begin position="115"/>
        <end position="125"/>
    </location>
</feature>
<feature type="region of interest" description="Disordered" evidence="8">
    <location>
        <begin position="1"/>
        <end position="25"/>
    </location>
</feature>
<dbReference type="GO" id="GO:0010997">
    <property type="term" value="F:anaphase-promoting complex binding"/>
    <property type="evidence" value="ECO:0007669"/>
    <property type="project" value="InterPro"/>
</dbReference>
<keyword evidence="6" id="KW-0131">Cell cycle</keyword>
<dbReference type="GO" id="GO:0031145">
    <property type="term" value="P:anaphase-promoting complex-dependent catabolic process"/>
    <property type="evidence" value="ECO:0007669"/>
    <property type="project" value="TreeGrafter"/>
</dbReference>
<dbReference type="InterPro" id="IPR001680">
    <property type="entry name" value="WD40_rpt"/>
</dbReference>
<dbReference type="Pfam" id="PF24807">
    <property type="entry name" value="WD40_CDC20-Fz"/>
    <property type="match status" value="1"/>
</dbReference>
<dbReference type="PANTHER" id="PTHR19918:SF8">
    <property type="entry name" value="FI02843P"/>
    <property type="match status" value="1"/>
</dbReference>
<evidence type="ECO:0000256" key="5">
    <source>
        <dbReference type="ARBA" id="ARBA00022776"/>
    </source>
</evidence>
<proteinExistence type="inferred from homology"/>
<evidence type="ECO:0000256" key="3">
    <source>
        <dbReference type="ARBA" id="ARBA00022618"/>
    </source>
</evidence>
<dbReference type="GO" id="GO:1905786">
    <property type="term" value="P:positive regulation of anaphase-promoting complex-dependent catabolic process"/>
    <property type="evidence" value="ECO:0007669"/>
    <property type="project" value="TreeGrafter"/>
</dbReference>
<feature type="repeat" description="WD" evidence="7">
    <location>
        <begin position="498"/>
        <end position="531"/>
    </location>
</feature>
<comment type="caution">
    <text evidence="10">The sequence shown here is derived from an EMBL/GenBank/DDBJ whole genome shotgun (WGS) entry which is preliminary data.</text>
</comment>
<dbReference type="AlphaFoldDB" id="A0A9W4U0T8"/>
<feature type="domain" description="CDC20/Fizzy WD40" evidence="9">
    <location>
        <begin position="236"/>
        <end position="529"/>
    </location>
</feature>
<dbReference type="GO" id="GO:1990757">
    <property type="term" value="F:ubiquitin ligase activator activity"/>
    <property type="evidence" value="ECO:0007669"/>
    <property type="project" value="TreeGrafter"/>
</dbReference>
<dbReference type="PROSITE" id="PS00678">
    <property type="entry name" value="WD_REPEATS_1"/>
    <property type="match status" value="1"/>
</dbReference>
<sequence>MSTVSPNKSIVFKNNNNSNNVLRQDENISTGELSIIKKRHSPNKDHSPRRNYLQPVSPNVARTIETPKSKFQRPQLSTTRPSLNIRSKSTLSNSSNKSTNNPFKLRRTNSLIQPSSSTASLSSSADLPQATTDRFIPSRHNSVTGKLEISNEEPLPNASPQSHIKAQTSKLYKSFVADAFGLKLESKILLYNVEPPTKKQAIDLYKIPANKTSNRLTPSQASARAKKVPTAPERVLDAPGIVDDFYLNLLSWSSTNLLAIGLEDSVYVWNASTGAVGLLCVCNTIVTSLNWSQDGSYISIGKDDGIIEIWDIETNTKLRTISSGHLTRIASQSWSNHVLTSGSRMGNMYHSDVRIAQHLTTTLTSHQAEICGIEYKQDGSQFASGGNDNLVCIWDIKKTDKPLFIKNNHKAAVKALSWCQYQPNLLATGGGSTDKTIHFWNTSTGSRVNTIETGSQISSLNWGYANGIGMEIVATHGFPTNDISIFNYPTLQKTGEINNAHDTRILNGVLSPDNLTLATVAGDENLKFWSLFDLYKDKKRELNNINEFDEHHETKRMKKIMNLR</sequence>
<evidence type="ECO:0000259" key="9">
    <source>
        <dbReference type="Pfam" id="PF24807"/>
    </source>
</evidence>
<dbReference type="PROSITE" id="PS50082">
    <property type="entry name" value="WD_REPEATS_2"/>
    <property type="match status" value="3"/>
</dbReference>
<dbReference type="GO" id="GO:0005680">
    <property type="term" value="C:anaphase-promoting complex"/>
    <property type="evidence" value="ECO:0007669"/>
    <property type="project" value="TreeGrafter"/>
</dbReference>
<dbReference type="PANTHER" id="PTHR19918">
    <property type="entry name" value="CELL DIVISION CYCLE 20 CDC20 FIZZY -RELATED"/>
    <property type="match status" value="1"/>
</dbReference>
<feature type="compositionally biased region" description="Polar residues" evidence="8">
    <location>
        <begin position="72"/>
        <end position="86"/>
    </location>
</feature>
<dbReference type="SMART" id="SM00320">
    <property type="entry name" value="WD40"/>
    <property type="match status" value="5"/>
</dbReference>
<keyword evidence="11" id="KW-1185">Reference proteome</keyword>
<protein>
    <recommendedName>
        <fullName evidence="9">CDC20/Fizzy WD40 domain-containing protein</fullName>
    </recommendedName>
</protein>
<evidence type="ECO:0000256" key="7">
    <source>
        <dbReference type="PROSITE-ProRule" id="PRU00221"/>
    </source>
</evidence>
<gene>
    <name evidence="10" type="ORF">CANVERA_P5274</name>
</gene>
<dbReference type="InterPro" id="IPR036322">
    <property type="entry name" value="WD40_repeat_dom_sf"/>
</dbReference>
<dbReference type="EMBL" id="CANTUO010000007">
    <property type="protein sequence ID" value="CAI5760766.1"/>
    <property type="molecule type" value="Genomic_DNA"/>
</dbReference>
<keyword evidence="5" id="KW-0498">Mitosis</keyword>
<keyword evidence="2 7" id="KW-0853">WD repeat</keyword>
<evidence type="ECO:0000256" key="4">
    <source>
        <dbReference type="ARBA" id="ARBA00022737"/>
    </source>
</evidence>
<comment type="similarity">
    <text evidence="1">Belongs to the WD repeat CDC20/Fizzy family.</text>
</comment>
<dbReference type="OrthoDB" id="10263272at2759"/>
<evidence type="ECO:0000256" key="2">
    <source>
        <dbReference type="ARBA" id="ARBA00022574"/>
    </source>
</evidence>